<evidence type="ECO:0000313" key="1">
    <source>
        <dbReference type="EMBL" id="MVQ30660.1"/>
    </source>
</evidence>
<comment type="caution">
    <text evidence="1">The sequence shown here is derived from an EMBL/GenBank/DDBJ whole genome shotgun (WGS) entry which is preliminary data.</text>
</comment>
<dbReference type="InterPro" id="IPR026350">
    <property type="entry name" value="GxxExxY"/>
</dbReference>
<reference evidence="1 2" key="1">
    <citation type="submission" date="2019-12" db="EMBL/GenBank/DDBJ databases">
        <authorList>
            <person name="Huq M.A."/>
        </authorList>
    </citation>
    <scope>NUCLEOTIDE SEQUENCE [LARGE SCALE GENOMIC DNA]</scope>
    <source>
        <strain evidence="1 2">MAH-25</strain>
    </source>
</reference>
<dbReference type="Pfam" id="PF13366">
    <property type="entry name" value="PDDEXK_3"/>
    <property type="match status" value="1"/>
</dbReference>
<dbReference type="EMBL" id="WSEL01000007">
    <property type="protein sequence ID" value="MVQ30660.1"/>
    <property type="molecule type" value="Genomic_DNA"/>
</dbReference>
<keyword evidence="2" id="KW-1185">Reference proteome</keyword>
<sequence>MERPGLSHAIIGAAVEVQKVLGVGLLESAYAGALAHELAEQGLRFRRDVAIEASYKGTSLGVGYRADFIVEDEVILELKVLDTVLPNHKAQLLSSLRLANLKLGLLINFNEFPVTRGVHRVVNKL</sequence>
<organism evidence="1 2">
    <name type="scientific">Ramlibacter pinisoli</name>
    <dbReference type="NCBI Taxonomy" id="2682844"/>
    <lineage>
        <taxon>Bacteria</taxon>
        <taxon>Pseudomonadati</taxon>
        <taxon>Pseudomonadota</taxon>
        <taxon>Betaproteobacteria</taxon>
        <taxon>Burkholderiales</taxon>
        <taxon>Comamonadaceae</taxon>
        <taxon>Ramlibacter</taxon>
    </lineage>
</organism>
<evidence type="ECO:0000313" key="2">
    <source>
        <dbReference type="Proteomes" id="UP000469385"/>
    </source>
</evidence>
<proteinExistence type="predicted"/>
<name>A0A6N8IX52_9BURK</name>
<dbReference type="NCBIfam" id="TIGR04256">
    <property type="entry name" value="GxxExxY"/>
    <property type="match status" value="1"/>
</dbReference>
<gene>
    <name evidence="1" type="ORF">GON04_14445</name>
</gene>
<protein>
    <submittedName>
        <fullName evidence="1">GxxExxY protein</fullName>
    </submittedName>
</protein>
<dbReference type="AlphaFoldDB" id="A0A6N8IX52"/>
<accession>A0A6N8IX52</accession>
<dbReference type="Proteomes" id="UP000469385">
    <property type="component" value="Unassembled WGS sequence"/>
</dbReference>